<evidence type="ECO:0000313" key="2">
    <source>
        <dbReference type="EMBL" id="ABG50586.1"/>
    </source>
</evidence>
<evidence type="ECO:0000256" key="1">
    <source>
        <dbReference type="SAM" id="MobiDB-lite"/>
    </source>
</evidence>
<dbReference type="AlphaFoldDB" id="Q116I8"/>
<feature type="compositionally biased region" description="Low complexity" evidence="1">
    <location>
        <begin position="148"/>
        <end position="166"/>
    </location>
</feature>
<dbReference type="RefSeq" id="WP_011610966.1">
    <property type="nucleotide sequence ID" value="NC_008312.1"/>
</dbReference>
<dbReference type="KEGG" id="ter:Tery_1236"/>
<feature type="compositionally biased region" description="Polar residues" evidence="1">
    <location>
        <begin position="113"/>
        <end position="147"/>
    </location>
</feature>
<proteinExistence type="predicted"/>
<accession>Q116I8</accession>
<feature type="region of interest" description="Disordered" evidence="1">
    <location>
        <begin position="99"/>
        <end position="166"/>
    </location>
</feature>
<protein>
    <submittedName>
        <fullName evidence="2">Uncharacterized protein</fullName>
    </submittedName>
</protein>
<dbReference type="HOGENOM" id="CLU_1601985_0_0_3"/>
<dbReference type="EMBL" id="CP000393">
    <property type="protein sequence ID" value="ABG50586.1"/>
    <property type="molecule type" value="Genomic_DNA"/>
</dbReference>
<reference evidence="2" key="1">
    <citation type="submission" date="2006-06" db="EMBL/GenBank/DDBJ databases">
        <title>Complete sequence of Trichodesmium erythraeum IMS101.</title>
        <authorList>
            <consortium name="US DOE Joint Genome Institute"/>
            <person name="Copeland A."/>
            <person name="Lucas S."/>
            <person name="Lapidus A."/>
            <person name="Barry K."/>
            <person name="Detter J.C."/>
            <person name="Glavina del Rio T."/>
            <person name="Hammon N."/>
            <person name="Israni S."/>
            <person name="Dalin E."/>
            <person name="Tice H."/>
            <person name="Pitluck S."/>
            <person name="Kiss H."/>
            <person name="Munk A.C."/>
            <person name="Brettin T."/>
            <person name="Bruce D."/>
            <person name="Han C."/>
            <person name="Tapia R."/>
            <person name="Gilna P."/>
            <person name="Schmutz J."/>
            <person name="Larimer F."/>
            <person name="Land M."/>
            <person name="Hauser L."/>
            <person name="Kyrpides N."/>
            <person name="Kim E."/>
            <person name="Richardson P."/>
        </authorList>
    </citation>
    <scope>NUCLEOTIDE SEQUENCE [LARGE SCALE GENOMIC DNA]</scope>
    <source>
        <strain evidence="2">IMS101</strain>
    </source>
</reference>
<dbReference type="OrthoDB" id="581707at2"/>
<organism evidence="2">
    <name type="scientific">Trichodesmium erythraeum (strain IMS101)</name>
    <dbReference type="NCBI Taxonomy" id="203124"/>
    <lineage>
        <taxon>Bacteria</taxon>
        <taxon>Bacillati</taxon>
        <taxon>Cyanobacteriota</taxon>
        <taxon>Cyanophyceae</taxon>
        <taxon>Oscillatoriophycideae</taxon>
        <taxon>Oscillatoriales</taxon>
        <taxon>Microcoleaceae</taxon>
        <taxon>Trichodesmium</taxon>
    </lineage>
</organism>
<sequence>MKNSILTDLQIPEAAKFPEPIPTNLKNLVEKGLKLVKEIVNDDPPGHFLIANPGEIFNPENHEPVPSCEPSGQIVYTTYPGYSVNNRIIGESLKAFVFTEPNKQPEGQEEQPFENNQNHQQPNSIENEQQSPSNQQLKPTSNHQSPVPQTSENNQNNQQPSSIENQ</sequence>
<name>Q116I8_TRIEI</name>
<gene>
    <name evidence="2" type="ordered locus">Tery_1236</name>
</gene>